<gene>
    <name evidence="2" type="ORF">A2227_07905</name>
</gene>
<evidence type="ECO:0008006" key="4">
    <source>
        <dbReference type="Google" id="ProtNLM"/>
    </source>
</evidence>
<proteinExistence type="predicted"/>
<dbReference type="Proteomes" id="UP000178367">
    <property type="component" value="Unassembled WGS sequence"/>
</dbReference>
<evidence type="ECO:0000256" key="1">
    <source>
        <dbReference type="SAM" id="SignalP"/>
    </source>
</evidence>
<evidence type="ECO:0000313" key="3">
    <source>
        <dbReference type="Proteomes" id="UP000178367"/>
    </source>
</evidence>
<reference evidence="2 3" key="1">
    <citation type="journal article" date="2016" name="Nat. Commun.">
        <title>Thousands of microbial genomes shed light on interconnected biogeochemical processes in an aquifer system.</title>
        <authorList>
            <person name="Anantharaman K."/>
            <person name="Brown C.T."/>
            <person name="Hug L.A."/>
            <person name="Sharon I."/>
            <person name="Castelle C.J."/>
            <person name="Probst A.J."/>
            <person name="Thomas B.C."/>
            <person name="Singh A."/>
            <person name="Wilkins M.J."/>
            <person name="Karaoz U."/>
            <person name="Brodie E.L."/>
            <person name="Williams K.H."/>
            <person name="Hubbard S.S."/>
            <person name="Banfield J.F."/>
        </authorList>
    </citation>
    <scope>NUCLEOTIDE SEQUENCE [LARGE SCALE GENOMIC DNA]</scope>
</reference>
<feature type="chain" id="PRO_5009521192" description="Cohesin domain-containing protein" evidence="1">
    <location>
        <begin position="27"/>
        <end position="399"/>
    </location>
</feature>
<protein>
    <recommendedName>
        <fullName evidence="4">Cohesin domain-containing protein</fullName>
    </recommendedName>
</protein>
<dbReference type="Gene3D" id="2.60.40.680">
    <property type="match status" value="1"/>
</dbReference>
<dbReference type="CDD" id="cd08547">
    <property type="entry name" value="Type_II_cohesin"/>
    <property type="match status" value="1"/>
</dbReference>
<organism evidence="2 3">
    <name type="scientific">Candidatus Falkowbacteria bacterium RIFOXYA2_FULL_47_19</name>
    <dbReference type="NCBI Taxonomy" id="1797994"/>
    <lineage>
        <taxon>Bacteria</taxon>
        <taxon>Candidatus Falkowiibacteriota</taxon>
    </lineage>
</organism>
<name>A0A1F5SFS1_9BACT</name>
<comment type="caution">
    <text evidence="2">The sequence shown here is derived from an EMBL/GenBank/DDBJ whole genome shotgun (WGS) entry which is preliminary data.</text>
</comment>
<dbReference type="STRING" id="1797994.A2227_07905"/>
<dbReference type="GO" id="GO:0030246">
    <property type="term" value="F:carbohydrate binding"/>
    <property type="evidence" value="ECO:0007669"/>
    <property type="project" value="InterPro"/>
</dbReference>
<evidence type="ECO:0000313" key="2">
    <source>
        <dbReference type="EMBL" id="OGF25293.1"/>
    </source>
</evidence>
<dbReference type="AlphaFoldDB" id="A0A1F5SFS1"/>
<dbReference type="SUPFAM" id="SSF49384">
    <property type="entry name" value="Carbohydrate-binding domain"/>
    <property type="match status" value="1"/>
</dbReference>
<keyword evidence="1" id="KW-0732">Signal</keyword>
<dbReference type="InterPro" id="IPR008965">
    <property type="entry name" value="CBM2/CBM3_carb-bd_dom_sf"/>
</dbReference>
<accession>A0A1F5SFS1</accession>
<feature type="signal peptide" evidence="1">
    <location>
        <begin position="1"/>
        <end position="26"/>
    </location>
</feature>
<sequence length="399" mass="43152">MKKTMQTIFGLAALFLFVLFPDSASARTLVGDGGRATLAMAPEGGTYSLNDEFTVSVYADTGGKNAVAVSAYLYYDKAAFGALEIDSSGSDFSGGFENAIETDKGRIKISRARPTPGVNTDKGLVAKIKFRAIGQTAPASDNFIFDFTPDSILDSNIVLDDGRGTDILSGVYNEKFAVSDESAEQEKNIAAPPPFTYVPEIAENRPEKKSGASTLGWEDLMSEAYAVHNYNNFTPLTRENVGLYIGVIRGYGGLDNSVKFPIARYIESGTKSTARLGSGERAGTINSFKTAFDKLPATLDDWRDVIMIANGRWPSRIGLKAEERARVSFEKIYLRQPDGKNGPDANAIAVAAYGLRPVKRAIDSEKFAIAAFISIYGKNPTDPTDWDLVRAIAYSGAKR</sequence>
<dbReference type="EMBL" id="MFGB01000022">
    <property type="protein sequence ID" value="OGF25293.1"/>
    <property type="molecule type" value="Genomic_DNA"/>
</dbReference>